<dbReference type="InterPro" id="IPR045518">
    <property type="entry name" value="2EXR"/>
</dbReference>
<name>A0A4S8RE08_9HELO</name>
<organism evidence="2 3">
    <name type="scientific">Botrytis galanthina</name>
    <dbReference type="NCBI Taxonomy" id="278940"/>
    <lineage>
        <taxon>Eukaryota</taxon>
        <taxon>Fungi</taxon>
        <taxon>Dikarya</taxon>
        <taxon>Ascomycota</taxon>
        <taxon>Pezizomycotina</taxon>
        <taxon>Leotiomycetes</taxon>
        <taxon>Helotiales</taxon>
        <taxon>Sclerotiniaceae</taxon>
        <taxon>Botrytis</taxon>
    </lineage>
</organism>
<dbReference type="PANTHER" id="PTHR35910:SF1">
    <property type="entry name" value="2EXR DOMAIN-CONTAINING PROTEIN"/>
    <property type="match status" value="1"/>
</dbReference>
<comment type="caution">
    <text evidence="2">The sequence shown here is derived from an EMBL/GenBank/DDBJ whole genome shotgun (WGS) entry which is preliminary data.</text>
</comment>
<proteinExistence type="predicted"/>
<gene>
    <name evidence="2" type="ORF">BGAL_0101g00060</name>
</gene>
<accession>A0A4S8RE08</accession>
<dbReference type="Pfam" id="PF20150">
    <property type="entry name" value="2EXR"/>
    <property type="match status" value="1"/>
</dbReference>
<dbReference type="EMBL" id="PQXL01000101">
    <property type="protein sequence ID" value="THV51704.1"/>
    <property type="molecule type" value="Genomic_DNA"/>
</dbReference>
<evidence type="ECO:0000313" key="2">
    <source>
        <dbReference type="EMBL" id="THV51704.1"/>
    </source>
</evidence>
<sequence>MDQTIRTPSFPKPIALNFIGFIKLPIEIRNQIWELVANQPRNLDIWYRRLGYFEEERGQFAFQVTRWVTLSAIPSVLHVSRESRTIGLKFYQLDFGVKIPTYYGMTITSEPRIYVNWERDRIVALQTNQHEYGAFSNMINAEERSCGTKLHKVALRADHYDPGLSKSLGRCFNEILIFYDPFVFYDRFKSRNITIEFEPITGIDLICNKEKEALDAHIADIEGDERQYDEEVTRALAEGRPVPERLKNHIVGSWKKPTVKLGRMVTYGRTSDPSSENEIWTHAGWAPLSSVDTAAK</sequence>
<feature type="domain" description="2EXR" evidence="1">
    <location>
        <begin position="18"/>
        <end position="122"/>
    </location>
</feature>
<reference evidence="2 3" key="1">
    <citation type="submission" date="2017-12" db="EMBL/GenBank/DDBJ databases">
        <title>Comparative genomics of Botrytis spp.</title>
        <authorList>
            <person name="Valero-Jimenez C.A."/>
            <person name="Tapia P."/>
            <person name="Veloso J."/>
            <person name="Silva-Moreno E."/>
            <person name="Staats M."/>
            <person name="Valdes J.H."/>
            <person name="Van Kan J.A.L."/>
        </authorList>
    </citation>
    <scope>NUCLEOTIDE SEQUENCE [LARGE SCALE GENOMIC DNA]</scope>
    <source>
        <strain evidence="2 3">MUCL435</strain>
    </source>
</reference>
<dbReference type="AlphaFoldDB" id="A0A4S8RE08"/>
<evidence type="ECO:0000259" key="1">
    <source>
        <dbReference type="Pfam" id="PF20150"/>
    </source>
</evidence>
<dbReference type="Proteomes" id="UP000308671">
    <property type="component" value="Unassembled WGS sequence"/>
</dbReference>
<keyword evidence="3" id="KW-1185">Reference proteome</keyword>
<dbReference type="PANTHER" id="PTHR35910">
    <property type="entry name" value="2EXR DOMAIN-CONTAINING PROTEIN"/>
    <property type="match status" value="1"/>
</dbReference>
<protein>
    <recommendedName>
        <fullName evidence="1">2EXR domain-containing protein</fullName>
    </recommendedName>
</protein>
<evidence type="ECO:0000313" key="3">
    <source>
        <dbReference type="Proteomes" id="UP000308671"/>
    </source>
</evidence>
<dbReference type="OrthoDB" id="3473305at2759"/>